<accession>A0A918BMS8</accession>
<dbReference type="Proteomes" id="UP000620156">
    <property type="component" value="Unassembled WGS sequence"/>
</dbReference>
<proteinExistence type="predicted"/>
<dbReference type="EMBL" id="BMQK01000018">
    <property type="protein sequence ID" value="GGQ80816.1"/>
    <property type="molecule type" value="Genomic_DNA"/>
</dbReference>
<evidence type="ECO:0000313" key="3">
    <source>
        <dbReference type="Proteomes" id="UP000620156"/>
    </source>
</evidence>
<dbReference type="InterPro" id="IPR050099">
    <property type="entry name" value="SIS_GmhA/DiaA_subfam"/>
</dbReference>
<organism evidence="2 3">
    <name type="scientific">Streptomyces ruber</name>
    <dbReference type="NCBI Taxonomy" id="83378"/>
    <lineage>
        <taxon>Bacteria</taxon>
        <taxon>Bacillati</taxon>
        <taxon>Actinomycetota</taxon>
        <taxon>Actinomycetes</taxon>
        <taxon>Kitasatosporales</taxon>
        <taxon>Streptomycetaceae</taxon>
        <taxon>Streptomyces</taxon>
    </lineage>
</organism>
<keyword evidence="2" id="KW-0413">Isomerase</keyword>
<dbReference type="InterPro" id="IPR046348">
    <property type="entry name" value="SIS_dom_sf"/>
</dbReference>
<name>A0A918BMS8_9ACTN</name>
<reference evidence="2" key="2">
    <citation type="submission" date="2020-09" db="EMBL/GenBank/DDBJ databases">
        <authorList>
            <person name="Sun Q."/>
            <person name="Ohkuma M."/>
        </authorList>
    </citation>
    <scope>NUCLEOTIDE SEQUENCE</scope>
    <source>
        <strain evidence="2">JCM 3131</strain>
    </source>
</reference>
<dbReference type="GO" id="GO:1901135">
    <property type="term" value="P:carbohydrate derivative metabolic process"/>
    <property type="evidence" value="ECO:0007669"/>
    <property type="project" value="InterPro"/>
</dbReference>
<dbReference type="InterPro" id="IPR001347">
    <property type="entry name" value="SIS_dom"/>
</dbReference>
<dbReference type="PANTHER" id="PTHR30390">
    <property type="entry name" value="SEDOHEPTULOSE 7-PHOSPHATE ISOMERASE / DNAA INITIATOR-ASSOCIATING FACTOR FOR REPLICATION INITIATION"/>
    <property type="match status" value="1"/>
</dbReference>
<reference evidence="2" key="1">
    <citation type="journal article" date="2014" name="Int. J. Syst. Evol. Microbiol.">
        <title>Complete genome sequence of Corynebacterium casei LMG S-19264T (=DSM 44701T), isolated from a smear-ripened cheese.</title>
        <authorList>
            <consortium name="US DOE Joint Genome Institute (JGI-PGF)"/>
            <person name="Walter F."/>
            <person name="Albersmeier A."/>
            <person name="Kalinowski J."/>
            <person name="Ruckert C."/>
        </authorList>
    </citation>
    <scope>NUCLEOTIDE SEQUENCE</scope>
    <source>
        <strain evidence="2">JCM 3131</strain>
    </source>
</reference>
<dbReference type="GO" id="GO:0016853">
    <property type="term" value="F:isomerase activity"/>
    <property type="evidence" value="ECO:0007669"/>
    <property type="project" value="UniProtKB-KW"/>
</dbReference>
<dbReference type="SUPFAM" id="SSF53697">
    <property type="entry name" value="SIS domain"/>
    <property type="match status" value="1"/>
</dbReference>
<keyword evidence="3" id="KW-1185">Reference proteome</keyword>
<sequence>MSFSPVGEAAVHRAFARREAAAQHLADTAGQVAAVCRDMAARFRRGGKLIVFGNGESAADASHLAVEFMHPVMVGKRALPAVALGNDSATLSGVGAREGFAGVFEHQLRAFAGSEDIALGISPDGRCRNVHRGLAAARRLGLLTVVLSGGVPEEAPAADHLLVVPATDPLVVKEMHMTTYHMLWELVQVFLEQYGTEPPA</sequence>
<evidence type="ECO:0000313" key="2">
    <source>
        <dbReference type="EMBL" id="GGQ80816.1"/>
    </source>
</evidence>
<comment type="caution">
    <text evidence="2">The sequence shown here is derived from an EMBL/GenBank/DDBJ whole genome shotgun (WGS) entry which is preliminary data.</text>
</comment>
<feature type="domain" description="SIS" evidence="1">
    <location>
        <begin position="39"/>
        <end position="200"/>
    </location>
</feature>
<dbReference type="PROSITE" id="PS51464">
    <property type="entry name" value="SIS"/>
    <property type="match status" value="1"/>
</dbReference>
<protein>
    <submittedName>
        <fullName evidence="2">Phosphoheptose isomerase</fullName>
    </submittedName>
</protein>
<dbReference type="InterPro" id="IPR035461">
    <property type="entry name" value="GmhA/DiaA"/>
</dbReference>
<dbReference type="GO" id="GO:0097367">
    <property type="term" value="F:carbohydrate derivative binding"/>
    <property type="evidence" value="ECO:0007669"/>
    <property type="project" value="InterPro"/>
</dbReference>
<dbReference type="PANTHER" id="PTHR30390:SF8">
    <property type="entry name" value="SUGAR ISOMERASE (SIS)"/>
    <property type="match status" value="1"/>
</dbReference>
<dbReference type="RefSeq" id="WP_189219874.1">
    <property type="nucleotide sequence ID" value="NZ_BMQK01000018.1"/>
</dbReference>
<dbReference type="Pfam" id="PF13580">
    <property type="entry name" value="SIS_2"/>
    <property type="match status" value="1"/>
</dbReference>
<dbReference type="AlphaFoldDB" id="A0A918BMS8"/>
<dbReference type="CDD" id="cd05006">
    <property type="entry name" value="SIS_GmhA"/>
    <property type="match status" value="1"/>
</dbReference>
<gene>
    <name evidence="2" type="primary">gmhA</name>
    <name evidence="2" type="ORF">GCM10010145_58180</name>
</gene>
<evidence type="ECO:0000259" key="1">
    <source>
        <dbReference type="PROSITE" id="PS51464"/>
    </source>
</evidence>
<dbReference type="Gene3D" id="3.40.50.10490">
    <property type="entry name" value="Glucose-6-phosphate isomerase like protein, domain 1"/>
    <property type="match status" value="1"/>
</dbReference>